<feature type="domain" description="Beta-lactamase class A catalytic" evidence="1">
    <location>
        <begin position="13"/>
        <end position="235"/>
    </location>
</feature>
<reference evidence="2 3" key="1">
    <citation type="submission" date="2017-07" db="EMBL/GenBank/DDBJ databases">
        <title>Draft whole genome sequences of clinical Proprionibacteriaceae strains.</title>
        <authorList>
            <person name="Bernier A.-M."/>
            <person name="Bernard K."/>
            <person name="Domingo M.-C."/>
        </authorList>
    </citation>
    <scope>NUCLEOTIDE SEQUENCE [LARGE SCALE GENOMIC DNA]</scope>
    <source>
        <strain evidence="2 3">NML 030167</strain>
    </source>
</reference>
<sequence length="267" mass="29061">MRAIELPETADWSICVRDASDDRVLYAHHPERLLRTASVGKVFLLAEVSARLAAGELDPDEPLRWEDDEWVADSGLWYQLRSRSLPLADLCLLIGAVSDNLATNVLLRRVGIEPVRRMARRLGCAESALLDRVREGRHPTDPPTLSVGRADELSALLGRLHRGEVLGREAADRVLGWLATDTDLSMVAGAFGLDPLAHTEPDRGVRLVNKTGTIETARIDIGLVSAGGRTLAYAAAANWADGRPEVRDRVLAAMREIGRAVADELAG</sequence>
<evidence type="ECO:0000259" key="1">
    <source>
        <dbReference type="Pfam" id="PF13354"/>
    </source>
</evidence>
<evidence type="ECO:0000313" key="3">
    <source>
        <dbReference type="Proteomes" id="UP000215896"/>
    </source>
</evidence>
<protein>
    <submittedName>
        <fullName evidence="2">Serine hydrolase</fullName>
    </submittedName>
</protein>
<dbReference type="InterPro" id="IPR000871">
    <property type="entry name" value="Beta-lactam_class-A"/>
</dbReference>
<dbReference type="GO" id="GO:0030655">
    <property type="term" value="P:beta-lactam antibiotic catabolic process"/>
    <property type="evidence" value="ECO:0007669"/>
    <property type="project" value="InterPro"/>
</dbReference>
<dbReference type="PANTHER" id="PTHR35333:SF3">
    <property type="entry name" value="BETA-LACTAMASE-TYPE TRANSPEPTIDASE FOLD CONTAINING PROTEIN"/>
    <property type="match status" value="1"/>
</dbReference>
<dbReference type="OrthoDB" id="3673924at2"/>
<accession>A0A255GCF6</accession>
<gene>
    <name evidence="2" type="ORF">CGZ94_11485</name>
</gene>
<dbReference type="GO" id="GO:0008800">
    <property type="term" value="F:beta-lactamase activity"/>
    <property type="evidence" value="ECO:0007669"/>
    <property type="project" value="InterPro"/>
</dbReference>
<proteinExistence type="predicted"/>
<dbReference type="GO" id="GO:0046677">
    <property type="term" value="P:response to antibiotic"/>
    <property type="evidence" value="ECO:0007669"/>
    <property type="project" value="InterPro"/>
</dbReference>
<keyword evidence="3" id="KW-1185">Reference proteome</keyword>
<dbReference type="PANTHER" id="PTHR35333">
    <property type="entry name" value="BETA-LACTAMASE"/>
    <property type="match status" value="1"/>
</dbReference>
<name>A0A255GCF6_9ACTN</name>
<dbReference type="RefSeq" id="WP_094405685.1">
    <property type="nucleotide sequence ID" value="NZ_NMVO01000013.1"/>
</dbReference>
<keyword evidence="2" id="KW-0378">Hydrolase</keyword>
<organism evidence="2 3">
    <name type="scientific">Enemella evansiae</name>
    <dbReference type="NCBI Taxonomy" id="2016499"/>
    <lineage>
        <taxon>Bacteria</taxon>
        <taxon>Bacillati</taxon>
        <taxon>Actinomycetota</taxon>
        <taxon>Actinomycetes</taxon>
        <taxon>Propionibacteriales</taxon>
        <taxon>Propionibacteriaceae</taxon>
        <taxon>Enemella</taxon>
    </lineage>
</organism>
<dbReference type="SUPFAM" id="SSF56601">
    <property type="entry name" value="beta-lactamase/transpeptidase-like"/>
    <property type="match status" value="1"/>
</dbReference>
<dbReference type="Proteomes" id="UP000215896">
    <property type="component" value="Unassembled WGS sequence"/>
</dbReference>
<dbReference type="InterPro" id="IPR045155">
    <property type="entry name" value="Beta-lactam_cat"/>
</dbReference>
<dbReference type="AlphaFoldDB" id="A0A255GCF6"/>
<evidence type="ECO:0000313" key="2">
    <source>
        <dbReference type="EMBL" id="OYO13577.1"/>
    </source>
</evidence>
<dbReference type="InterPro" id="IPR012338">
    <property type="entry name" value="Beta-lactam/transpept-like"/>
</dbReference>
<dbReference type="EMBL" id="NMVO01000013">
    <property type="protein sequence ID" value="OYO13577.1"/>
    <property type="molecule type" value="Genomic_DNA"/>
</dbReference>
<dbReference type="Pfam" id="PF13354">
    <property type="entry name" value="Beta-lactamase2"/>
    <property type="match status" value="1"/>
</dbReference>
<comment type="caution">
    <text evidence="2">The sequence shown here is derived from an EMBL/GenBank/DDBJ whole genome shotgun (WGS) entry which is preliminary data.</text>
</comment>
<dbReference type="Gene3D" id="3.40.710.10">
    <property type="entry name" value="DD-peptidase/beta-lactamase superfamily"/>
    <property type="match status" value="1"/>
</dbReference>